<keyword evidence="2" id="KW-1043">Host membrane</keyword>
<dbReference type="RefSeq" id="WP_082790842.1">
    <property type="nucleotide sequence ID" value="NZ_LXEX01000031.1"/>
</dbReference>
<evidence type="ECO:0000256" key="4">
    <source>
        <dbReference type="ARBA" id="ARBA00035640"/>
    </source>
</evidence>
<dbReference type="GO" id="GO:0033644">
    <property type="term" value="C:host cell membrane"/>
    <property type="evidence" value="ECO:0007669"/>
    <property type="project" value="UniProtKB-SubCell"/>
</dbReference>
<dbReference type="Proteomes" id="UP000078431">
    <property type="component" value="Unassembled WGS sequence"/>
</dbReference>
<evidence type="ECO:0000256" key="3">
    <source>
        <dbReference type="ARBA" id="ARBA00023026"/>
    </source>
</evidence>
<feature type="domain" description="Translocator protein BipB-like C-terminal" evidence="6">
    <location>
        <begin position="95"/>
        <end position="484"/>
    </location>
</feature>
<dbReference type="InterPro" id="IPR006972">
    <property type="entry name" value="BipB-like_C"/>
</dbReference>
<evidence type="ECO:0000256" key="5">
    <source>
        <dbReference type="SAM" id="Coils"/>
    </source>
</evidence>
<keyword evidence="3" id="KW-0843">Virulence</keyword>
<keyword evidence="8" id="KW-1185">Reference proteome</keyword>
<gene>
    <name evidence="7" type="ORF">M993_02384</name>
</gene>
<dbReference type="EMBL" id="LXEX01000031">
    <property type="protein sequence ID" value="OAT59081.1"/>
    <property type="molecule type" value="Genomic_DNA"/>
</dbReference>
<proteinExistence type="inferred from homology"/>
<evidence type="ECO:0000313" key="7">
    <source>
        <dbReference type="EMBL" id="OAT59081.1"/>
    </source>
</evidence>
<keyword evidence="2" id="KW-0472">Membrane</keyword>
<protein>
    <submittedName>
        <fullName evidence="7">SseC family secretion system effector</fullName>
    </submittedName>
</protein>
<dbReference type="PROSITE" id="PS51257">
    <property type="entry name" value="PROKAR_LIPOPROTEIN"/>
    <property type="match status" value="1"/>
</dbReference>
<comment type="similarity">
    <text evidence="4">Belongs to the SctE/SipB/YopB family.</text>
</comment>
<organism evidence="7 8">
    <name type="scientific">Obesumbacterium proteus ATCC 12841</name>
    <dbReference type="NCBI Taxonomy" id="1354268"/>
    <lineage>
        <taxon>Bacteria</taxon>
        <taxon>Pseudomonadati</taxon>
        <taxon>Pseudomonadota</taxon>
        <taxon>Gammaproteobacteria</taxon>
        <taxon>Enterobacterales</taxon>
        <taxon>Hafniaceae</taxon>
        <taxon>Obesumbacterium</taxon>
    </lineage>
</organism>
<evidence type="ECO:0000313" key="8">
    <source>
        <dbReference type="Proteomes" id="UP000078431"/>
    </source>
</evidence>
<sequence length="487" mass="51923">MRSSIQIDGVPDVKTEFDATLHHIAVQTASTSCGALGHRLSATHGFNEERYSLKENQYVSQQQAEAALQQLIGTGAAGARNPTIRDVLEMDPMVLSMMMTQLVLNNSGNTASSICKQLERATELQAELRNKQVAEYQEQINKAVEQADQARKAGLISAVFDWIIGGVEAVIGVLKIVEGFVTADPLTMADGAAYLAAGVAGMVKAGAETAIALGADKDTCNEIIKVAGIVQNACEGVALALDIMQIGRGIGAARAVTKAAGDVLEKEVGTQLIEAVAKGAEDELKVLADKIGQEVGRMLGEDFGMAVEREMVEVGDMAIEAAAHSAEAEANMVTRMGKSFTRAGVETLVKTAVEKAGKELLNKGEEIVAEKLRDTILKELRQSIISTIIRDCSSKALIITRSCVGGANKISLSVVGIRTAELQRTIEKLIVQQGFIDFMQSWTEDRKKTQQKRLNEAYQDGANAMRSASDMIDNCGTVLANIAGARA</sequence>
<keyword evidence="5" id="KW-0175">Coiled coil</keyword>
<name>A0AA91IPX3_9GAMM</name>
<dbReference type="AlphaFoldDB" id="A0AA91IPX3"/>
<accession>A0AA91IPX3</accession>
<feature type="coiled-coil region" evidence="5">
    <location>
        <begin position="126"/>
        <end position="153"/>
    </location>
</feature>
<evidence type="ECO:0000256" key="1">
    <source>
        <dbReference type="ARBA" id="ARBA00004301"/>
    </source>
</evidence>
<reference evidence="7 8" key="1">
    <citation type="submission" date="2016-04" db="EMBL/GenBank/DDBJ databases">
        <title>ATOL: Assembling a taxonomically balanced genome-scale reconstruction of the evolutionary history of the Enterobacteriaceae.</title>
        <authorList>
            <person name="Plunkett G.III."/>
            <person name="Neeno-Eckwall E.C."/>
            <person name="Glasner J.D."/>
            <person name="Perna N.T."/>
        </authorList>
    </citation>
    <scope>NUCLEOTIDE SEQUENCE [LARGE SCALE GENOMIC DNA]</scope>
    <source>
        <strain evidence="7 8">ATCC 12841</strain>
    </source>
</reference>
<comment type="caution">
    <text evidence="7">The sequence shown here is derived from an EMBL/GenBank/DDBJ whole genome shotgun (WGS) entry which is preliminary data.</text>
</comment>
<evidence type="ECO:0000259" key="6">
    <source>
        <dbReference type="Pfam" id="PF04888"/>
    </source>
</evidence>
<evidence type="ECO:0000256" key="2">
    <source>
        <dbReference type="ARBA" id="ARBA00022870"/>
    </source>
</evidence>
<comment type="subcellular location">
    <subcellularLocation>
        <location evidence="1">Host membrane</location>
        <topology evidence="1">Multi-pass membrane protein</topology>
    </subcellularLocation>
</comment>
<dbReference type="Pfam" id="PF04888">
    <property type="entry name" value="SseC"/>
    <property type="match status" value="1"/>
</dbReference>